<dbReference type="GO" id="GO:0019134">
    <property type="term" value="F:glucosamine-1-phosphate N-acetyltransferase activity"/>
    <property type="evidence" value="ECO:0007669"/>
    <property type="project" value="InterPro"/>
</dbReference>
<dbReference type="Pfam" id="PF25087">
    <property type="entry name" value="GMPPB_C"/>
    <property type="match status" value="1"/>
</dbReference>
<dbReference type="InterPro" id="IPR023915">
    <property type="entry name" value="Bifunctiontional_GlmU_arc-type"/>
</dbReference>
<name>F7XPW8_METZD</name>
<dbReference type="EMBL" id="CP002101">
    <property type="protein sequence ID" value="AEH61489.1"/>
    <property type="molecule type" value="Genomic_DNA"/>
</dbReference>
<dbReference type="PANTHER" id="PTHR42883:SF3">
    <property type="entry name" value="BIFUNCTIONAL PROTEIN GLMU"/>
    <property type="match status" value="1"/>
</dbReference>
<feature type="domain" description="Mannose-1-phosphate guanyltransferase C-terminal" evidence="5">
    <location>
        <begin position="267"/>
        <end position="386"/>
    </location>
</feature>
<dbReference type="Proteomes" id="UP000006622">
    <property type="component" value="Chromosome"/>
</dbReference>
<accession>F7XPW8</accession>
<dbReference type="Gene3D" id="2.160.10.10">
    <property type="entry name" value="Hexapeptide repeat proteins"/>
    <property type="match status" value="1"/>
</dbReference>
<proteinExistence type="inferred from homology"/>
<gene>
    <name evidence="6" type="ordered locus">Mzhil_1654</name>
</gene>
<reference evidence="6 7" key="1">
    <citation type="submission" date="2010-07" db="EMBL/GenBank/DDBJ databases">
        <title>The complete genome of Methanosalsum zhilinae DSM 4017.</title>
        <authorList>
            <consortium name="US DOE Joint Genome Institute (JGI-PGF)"/>
            <person name="Lucas S."/>
            <person name="Copeland A."/>
            <person name="Lapidus A."/>
            <person name="Glavina del Rio T."/>
            <person name="Dalin E."/>
            <person name="Tice H."/>
            <person name="Bruce D."/>
            <person name="Goodwin L."/>
            <person name="Pitluck S."/>
            <person name="Kyrpides N."/>
            <person name="Mavromatis K."/>
            <person name="Ovchinnikova G."/>
            <person name="Daligault H."/>
            <person name="Detter J.C."/>
            <person name="Han C."/>
            <person name="Tapia R."/>
            <person name="Larimer F."/>
            <person name="Land M."/>
            <person name="Hauser L."/>
            <person name="Markowitz V."/>
            <person name="Cheng J.-F."/>
            <person name="Hugenholtz P."/>
            <person name="Woyke T."/>
            <person name="Wu D."/>
            <person name="Spring S."/>
            <person name="Schueler E."/>
            <person name="Brambilla E."/>
            <person name="Klenk H.-P."/>
            <person name="Eisen J.A."/>
        </authorList>
    </citation>
    <scope>NUCLEOTIDE SEQUENCE [LARGE SCALE GENOMIC DNA]</scope>
    <source>
        <strain evidence="7">DSM 4017 / NBRC 107636 / OCM 62 / WeN5</strain>
    </source>
</reference>
<evidence type="ECO:0000259" key="4">
    <source>
        <dbReference type="Pfam" id="PF00483"/>
    </source>
</evidence>
<evidence type="ECO:0000259" key="5">
    <source>
        <dbReference type="Pfam" id="PF25087"/>
    </source>
</evidence>
<dbReference type="InterPro" id="IPR056729">
    <property type="entry name" value="GMPPB_C"/>
</dbReference>
<keyword evidence="6" id="KW-0808">Transferase</keyword>
<dbReference type="HOGENOM" id="CLU_029499_0_1_2"/>
<dbReference type="GO" id="GO:0006048">
    <property type="term" value="P:UDP-N-acetylglucosamine biosynthetic process"/>
    <property type="evidence" value="ECO:0007669"/>
    <property type="project" value="UniProtKB-UniPathway"/>
</dbReference>
<dbReference type="InterPro" id="IPR005835">
    <property type="entry name" value="NTP_transferase_dom"/>
</dbReference>
<dbReference type="SUPFAM" id="SSF53448">
    <property type="entry name" value="Nucleotide-diphospho-sugar transferases"/>
    <property type="match status" value="1"/>
</dbReference>
<dbReference type="OrthoDB" id="15372at2157"/>
<dbReference type="KEGG" id="mzh:Mzhil_1654"/>
<evidence type="ECO:0000313" key="7">
    <source>
        <dbReference type="Proteomes" id="UP000006622"/>
    </source>
</evidence>
<dbReference type="PANTHER" id="PTHR42883">
    <property type="entry name" value="GLUCOSE-1-PHOSPHATE THYMIDYLTRANSFERASE"/>
    <property type="match status" value="1"/>
</dbReference>
<evidence type="ECO:0000313" key="6">
    <source>
        <dbReference type="EMBL" id="AEH61489.1"/>
    </source>
</evidence>
<dbReference type="InterPro" id="IPR011004">
    <property type="entry name" value="Trimer_LpxA-like_sf"/>
</dbReference>
<sequence>MKAVILAGGEGLRCRPLTLTRSKVMLPVANRPILEHVIHALEKNGIKDIVLVVGYEKERIMDYFEDGVSLGVSITYKEQKTQLGTAHAINQAAEYLKNESEFLVLNGDNIIEPETIKDIIDGHSGDATILASKMQNISKYGVIVSQDSRIKQIIEKPSTQISHLVNTGIYVFSSAVFEFIEHTPISEKGEYAITDTIQLMVDSGMDVNYVTTGARWMDAVYVWDLIRVNATVLDTCTPSETPEFPGSTIQGNVHIGKDTVIYPGCQIIGPVMIGNGCEIGPNTVILPSTTIGDNCSVGSFTQIQNSIIMQDTRISSHGHISNSIIASGNTIGSHFITEEKEDLRIEMKGKLRRAEKLGTVIGDYNTIGHRVLVRAGIMISTNCQIESENVIYRKLTPGSTVL</sequence>
<organism evidence="6 7">
    <name type="scientific">Methanosalsum zhilinae (strain DSM 4017 / NBRC 107636 / OCM 62 / WeN5)</name>
    <name type="common">Methanohalophilus zhilinae</name>
    <dbReference type="NCBI Taxonomy" id="679901"/>
    <lineage>
        <taxon>Archaea</taxon>
        <taxon>Methanobacteriati</taxon>
        <taxon>Methanobacteriota</taxon>
        <taxon>Stenosarchaea group</taxon>
        <taxon>Methanomicrobia</taxon>
        <taxon>Methanosarcinales</taxon>
        <taxon>Methanosarcinaceae</taxon>
        <taxon>Methanosalsum</taxon>
    </lineage>
</organism>
<dbReference type="GO" id="GO:0003977">
    <property type="term" value="F:UDP-N-acetylglucosamine diphosphorylase activity"/>
    <property type="evidence" value="ECO:0007669"/>
    <property type="project" value="InterPro"/>
</dbReference>
<dbReference type="Pfam" id="PF00483">
    <property type="entry name" value="NTP_transferase"/>
    <property type="match status" value="1"/>
</dbReference>
<dbReference type="UniPathway" id="UPA00113">
    <property type="reaction ID" value="UER00532"/>
</dbReference>
<evidence type="ECO:0000256" key="2">
    <source>
        <dbReference type="ARBA" id="ARBA00007947"/>
    </source>
</evidence>
<dbReference type="SUPFAM" id="SSF51161">
    <property type="entry name" value="Trimeric LpxA-like enzymes"/>
    <property type="match status" value="1"/>
</dbReference>
<comment type="similarity">
    <text evidence="2">In the N-terminal section; belongs to the N-acetylglucosamine-1-phosphate uridyltransferase family.</text>
</comment>
<dbReference type="Gene3D" id="3.90.550.10">
    <property type="entry name" value="Spore Coat Polysaccharide Biosynthesis Protein SpsA, Chain A"/>
    <property type="match status" value="1"/>
</dbReference>
<dbReference type="RefSeq" id="WP_013898925.1">
    <property type="nucleotide sequence ID" value="NC_015676.1"/>
</dbReference>
<evidence type="ECO:0000256" key="3">
    <source>
        <dbReference type="ARBA" id="ARBA00013414"/>
    </source>
</evidence>
<protein>
    <recommendedName>
        <fullName evidence="3">Bifunctional protein GlmU</fullName>
    </recommendedName>
</protein>
<dbReference type="STRING" id="679901.Mzhil_1654"/>
<feature type="domain" description="Nucleotidyl transferase" evidence="4">
    <location>
        <begin position="2"/>
        <end position="233"/>
    </location>
</feature>
<dbReference type="CDD" id="cd04181">
    <property type="entry name" value="NTP_transferase"/>
    <property type="match status" value="1"/>
</dbReference>
<comment type="similarity">
    <text evidence="1">In the C-terminal section; belongs to the transferase hexapeptide repeat family.</text>
</comment>
<dbReference type="NCBIfam" id="TIGR03992">
    <property type="entry name" value="Arch_glmU"/>
    <property type="match status" value="1"/>
</dbReference>
<dbReference type="AlphaFoldDB" id="F7XPW8"/>
<dbReference type="GeneID" id="10823294"/>
<evidence type="ECO:0000256" key="1">
    <source>
        <dbReference type="ARBA" id="ARBA00007707"/>
    </source>
</evidence>
<keyword evidence="7" id="KW-1185">Reference proteome</keyword>
<dbReference type="InterPro" id="IPR029044">
    <property type="entry name" value="Nucleotide-diphossugar_trans"/>
</dbReference>